<feature type="compositionally biased region" description="Low complexity" evidence="1">
    <location>
        <begin position="213"/>
        <end position="228"/>
    </location>
</feature>
<geneLocation type="plasmid" evidence="2 3">
    <name>pSCL4</name>
</geneLocation>
<evidence type="ECO:0000313" key="2">
    <source>
        <dbReference type="EMBL" id="EFG04777.2"/>
    </source>
</evidence>
<evidence type="ECO:0000313" key="3">
    <source>
        <dbReference type="Proteomes" id="UP000002357"/>
    </source>
</evidence>
<dbReference type="eggNOG" id="ENOG502ZK8X">
    <property type="taxonomic scope" value="Bacteria"/>
</dbReference>
<dbReference type="Proteomes" id="UP000002357">
    <property type="component" value="Plasmid pSCL4"/>
</dbReference>
<gene>
    <name evidence="2" type="ORF">SCLAV_p1291</name>
</gene>
<dbReference type="AlphaFoldDB" id="D5SLI4"/>
<proteinExistence type="predicted"/>
<reference evidence="2 3" key="1">
    <citation type="journal article" date="2010" name="Genome Biol. Evol.">
        <title>The sequence of a 1.8-mb bacterial linear plasmid reveals a rich evolutionary reservoir of secondary metabolic pathways.</title>
        <authorList>
            <person name="Medema M.H."/>
            <person name="Trefzer A."/>
            <person name="Kovalchuk A."/>
            <person name="van den Berg M."/>
            <person name="Mueller U."/>
            <person name="Heijne W."/>
            <person name="Wu L."/>
            <person name="Alam M.T."/>
            <person name="Ronning C.M."/>
            <person name="Nierman W.C."/>
            <person name="Bovenberg R.A.L."/>
            <person name="Breitling R."/>
            <person name="Takano E."/>
        </authorList>
    </citation>
    <scope>NUCLEOTIDE SEQUENCE [LARGE SCALE GENOMIC DNA]</scope>
    <source>
        <strain evidence="3">ATCC 27064 / DSM 738 / JCM 4710 / NBRC 13307 / NCIMB 12785 / NRRL 3585 / VKM Ac-602</strain>
        <plasmid evidence="2">pSCL4</plasmid>
    </source>
</reference>
<organism evidence="2 3">
    <name type="scientific">Streptomyces clavuligerus</name>
    <dbReference type="NCBI Taxonomy" id="1901"/>
    <lineage>
        <taxon>Bacteria</taxon>
        <taxon>Bacillati</taxon>
        <taxon>Actinomycetota</taxon>
        <taxon>Actinomycetes</taxon>
        <taxon>Kitasatosporales</taxon>
        <taxon>Streptomycetaceae</taxon>
        <taxon>Streptomyces</taxon>
    </lineage>
</organism>
<feature type="region of interest" description="Disordered" evidence="1">
    <location>
        <begin position="204"/>
        <end position="231"/>
    </location>
</feature>
<feature type="region of interest" description="Disordered" evidence="1">
    <location>
        <begin position="109"/>
        <end position="184"/>
    </location>
</feature>
<evidence type="ECO:0000256" key="1">
    <source>
        <dbReference type="SAM" id="MobiDB-lite"/>
    </source>
</evidence>
<dbReference type="OrthoDB" id="5188088at2"/>
<keyword evidence="3" id="KW-1185">Reference proteome</keyword>
<name>D5SLI4_STRCL</name>
<sequence length="254" mass="26284">MRTSHRPSASRPAYRWSPATVTSLGGPLFVCGVDAFAHWGGAAHGPTGEQQPGRDFARAMAAVDDLEAAFVRFGDGEEHTGFLWETEGEGTAEVALADDGLLLLRSPVPPGRAELPRRHAAGASAAEEREWGGSSPSTAAMSWSPGRRWARTRTTWLVRDSPGASRGAARPHPAEPAGPAPSGPCLGVGTVLPLGPGTYRVTGGWHRAPRVPSASGEGARGSSSSDGGWNCSWVRFTRSGGTGTRPGAGTVITG</sequence>
<dbReference type="GeneID" id="93734367"/>
<dbReference type="EMBL" id="CM000914">
    <property type="protein sequence ID" value="EFG04777.2"/>
    <property type="molecule type" value="Genomic_DNA"/>
</dbReference>
<keyword evidence="2" id="KW-0614">Plasmid</keyword>
<protein>
    <submittedName>
        <fullName evidence="2">Uncharacterized protein</fullName>
    </submittedName>
</protein>
<dbReference type="RefSeq" id="WP_003963607.1">
    <property type="nucleotide sequence ID" value="NZ_CM000914.1"/>
</dbReference>
<accession>D5SLI4</accession>